<dbReference type="InterPro" id="IPR019734">
    <property type="entry name" value="TPR_rpt"/>
</dbReference>
<evidence type="ECO:0000256" key="3">
    <source>
        <dbReference type="ARBA" id="ARBA00022737"/>
    </source>
</evidence>
<evidence type="ECO:0000313" key="8">
    <source>
        <dbReference type="EMBL" id="CAE8624955.1"/>
    </source>
</evidence>
<dbReference type="OMA" id="DECDIYT"/>
<keyword evidence="10" id="KW-1185">Reference proteome</keyword>
<feature type="compositionally biased region" description="Low complexity" evidence="6">
    <location>
        <begin position="83"/>
        <end position="103"/>
    </location>
</feature>
<dbReference type="SMART" id="SM00028">
    <property type="entry name" value="TPR"/>
    <property type="match status" value="3"/>
</dbReference>
<feature type="region of interest" description="Disordered" evidence="6">
    <location>
        <begin position="61"/>
        <end position="161"/>
    </location>
</feature>
<feature type="compositionally biased region" description="Low complexity" evidence="6">
    <location>
        <begin position="258"/>
        <end position="271"/>
    </location>
</feature>
<dbReference type="GO" id="GO:0005737">
    <property type="term" value="C:cytoplasm"/>
    <property type="evidence" value="ECO:0007669"/>
    <property type="project" value="UniProtKB-SubCell"/>
</dbReference>
<dbReference type="SUPFAM" id="SSF48452">
    <property type="entry name" value="TPR-like"/>
    <property type="match status" value="1"/>
</dbReference>
<proteinExistence type="predicted"/>
<keyword evidence="3" id="KW-0677">Repeat</keyword>
<accession>A0A813GFG0</accession>
<dbReference type="Proteomes" id="UP000654075">
    <property type="component" value="Unassembled WGS sequence"/>
</dbReference>
<dbReference type="Proteomes" id="UP000626109">
    <property type="component" value="Unassembled WGS sequence"/>
</dbReference>
<sequence length="449" mass="48443">MELTARTLPAASRLGSTAPLQSMSPRFPPSKTLGEFSELATNYEGSYRPARMGLRRALETGKMRNPLQMQQSAATNWSARRPLSASSAGSVGGRAASAGRTRGSTGGGLSARAGAHDRTGDGHDSLPKQGDRGPGMLQPQRIDLPGYLNTPSRRPDGQSLLPEERTSAIRRIQDLELLTFACRRASKLREEGRAHFSLGVLRDNLGQFQKGIESYNQFLRVCKECNDSQGAALAYHCVGVNHQLLGSGAVRSPEDDSAPGGDSAPSAPSAARPELLRKAIFFHNKHRECSDSVGKFVAHLNMGLAYALLGEKEASTVNHQYALRYALQLHSLEGQSLAIGSLSFSAGVYDNDPEKMRVLIERYIDLCNTLKQPRNQASALKKLGILAGQQGNNDQSISYFQQAIECARAQGDRQAEKDCSVRLGIAAGQARMAEHLSKVLQNSVVGGFD</sequence>
<evidence type="ECO:0000256" key="5">
    <source>
        <dbReference type="ARBA" id="ARBA00040665"/>
    </source>
</evidence>
<dbReference type="GO" id="GO:0005929">
    <property type="term" value="C:cilium"/>
    <property type="evidence" value="ECO:0007669"/>
    <property type="project" value="TreeGrafter"/>
</dbReference>
<reference evidence="8" key="1">
    <citation type="submission" date="2021-02" db="EMBL/GenBank/DDBJ databases">
        <authorList>
            <person name="Dougan E. K."/>
            <person name="Rhodes N."/>
            <person name="Thang M."/>
            <person name="Chan C."/>
        </authorList>
    </citation>
    <scope>NUCLEOTIDE SEQUENCE</scope>
</reference>
<comment type="caution">
    <text evidence="8">The sequence shown here is derived from an EMBL/GenBank/DDBJ whole genome shotgun (WGS) entry which is preliminary data.</text>
</comment>
<name>A0A813GFG0_POLGL</name>
<feature type="region of interest" description="Disordered" evidence="6">
    <location>
        <begin position="1"/>
        <end position="33"/>
    </location>
</feature>
<dbReference type="Gene3D" id="1.25.40.10">
    <property type="entry name" value="Tetratricopeptide repeat domain"/>
    <property type="match status" value="2"/>
</dbReference>
<feature type="compositionally biased region" description="Polar residues" evidence="6">
    <location>
        <begin position="67"/>
        <end position="78"/>
    </location>
</feature>
<organism evidence="8 10">
    <name type="scientific">Polarella glacialis</name>
    <name type="common">Dinoflagellate</name>
    <dbReference type="NCBI Taxonomy" id="89957"/>
    <lineage>
        <taxon>Eukaryota</taxon>
        <taxon>Sar</taxon>
        <taxon>Alveolata</taxon>
        <taxon>Dinophyceae</taxon>
        <taxon>Suessiales</taxon>
        <taxon>Suessiaceae</taxon>
        <taxon>Polarella</taxon>
    </lineage>
</organism>
<feature type="compositionally biased region" description="Basic and acidic residues" evidence="6">
    <location>
        <begin position="114"/>
        <end position="131"/>
    </location>
</feature>
<dbReference type="EMBL" id="CAJNNV010000042">
    <property type="protein sequence ID" value="CAE8581184.1"/>
    <property type="molecule type" value="Genomic_DNA"/>
</dbReference>
<dbReference type="InterPro" id="IPR051476">
    <property type="entry name" value="Bac_ResReg_Asp_Phosphatase"/>
</dbReference>
<dbReference type="EMBL" id="CAJNNW010033400">
    <property type="protein sequence ID" value="CAE8718685.1"/>
    <property type="molecule type" value="Genomic_DNA"/>
</dbReference>
<dbReference type="EMBL" id="CAJNNV010028539">
    <property type="protein sequence ID" value="CAE8624955.1"/>
    <property type="molecule type" value="Genomic_DNA"/>
</dbReference>
<dbReference type="InterPro" id="IPR011990">
    <property type="entry name" value="TPR-like_helical_dom_sf"/>
</dbReference>
<comment type="subcellular location">
    <subcellularLocation>
        <location evidence="1">Cytoplasm</location>
    </subcellularLocation>
</comment>
<evidence type="ECO:0000313" key="9">
    <source>
        <dbReference type="EMBL" id="CAE8718685.1"/>
    </source>
</evidence>
<dbReference type="GO" id="GO:0003341">
    <property type="term" value="P:cilium movement"/>
    <property type="evidence" value="ECO:0007669"/>
    <property type="project" value="TreeGrafter"/>
</dbReference>
<evidence type="ECO:0000256" key="6">
    <source>
        <dbReference type="SAM" id="MobiDB-lite"/>
    </source>
</evidence>
<evidence type="ECO:0000256" key="2">
    <source>
        <dbReference type="ARBA" id="ARBA00022490"/>
    </source>
</evidence>
<keyword evidence="4" id="KW-0802">TPR repeat</keyword>
<keyword evidence="2" id="KW-0963">Cytoplasm</keyword>
<evidence type="ECO:0000313" key="7">
    <source>
        <dbReference type="EMBL" id="CAE8581184.1"/>
    </source>
</evidence>
<gene>
    <name evidence="7" type="ORF">PGLA1383_LOCUS216</name>
    <name evidence="8" type="ORF">PGLA1383_LOCUS42043</name>
    <name evidence="9" type="ORF">PGLA2088_LOCUS40212</name>
</gene>
<protein>
    <recommendedName>
        <fullName evidence="5">Tetratricopeptide repeat protein 29</fullName>
    </recommendedName>
</protein>
<dbReference type="Pfam" id="PF13181">
    <property type="entry name" value="TPR_8"/>
    <property type="match status" value="2"/>
</dbReference>
<dbReference type="OrthoDB" id="286233at2759"/>
<feature type="compositionally biased region" description="Polar residues" evidence="6">
    <location>
        <begin position="14"/>
        <end position="24"/>
    </location>
</feature>
<feature type="region of interest" description="Disordered" evidence="6">
    <location>
        <begin position="248"/>
        <end position="271"/>
    </location>
</feature>
<evidence type="ECO:0000256" key="1">
    <source>
        <dbReference type="ARBA" id="ARBA00004496"/>
    </source>
</evidence>
<dbReference type="PANTHER" id="PTHR46630">
    <property type="entry name" value="TETRATRICOPEPTIDE REPEAT PROTEIN 29"/>
    <property type="match status" value="1"/>
</dbReference>
<evidence type="ECO:0000313" key="10">
    <source>
        <dbReference type="Proteomes" id="UP000654075"/>
    </source>
</evidence>
<dbReference type="AlphaFoldDB" id="A0A813GFG0"/>
<evidence type="ECO:0000256" key="4">
    <source>
        <dbReference type="ARBA" id="ARBA00022803"/>
    </source>
</evidence>
<dbReference type="PANTHER" id="PTHR46630:SF1">
    <property type="entry name" value="TETRATRICOPEPTIDE REPEAT PROTEIN 29"/>
    <property type="match status" value="1"/>
</dbReference>